<dbReference type="InterPro" id="IPR011009">
    <property type="entry name" value="Kinase-like_dom_sf"/>
</dbReference>
<dbReference type="PROSITE" id="PS50011">
    <property type="entry name" value="PROTEIN_KINASE_DOM"/>
    <property type="match status" value="1"/>
</dbReference>
<evidence type="ECO:0000259" key="1">
    <source>
        <dbReference type="PROSITE" id="PS50011"/>
    </source>
</evidence>
<dbReference type="GO" id="GO:0005524">
    <property type="term" value="F:ATP binding"/>
    <property type="evidence" value="ECO:0007669"/>
    <property type="project" value="InterPro"/>
</dbReference>
<proteinExistence type="predicted"/>
<gene>
    <name evidence="2" type="ORF">B0T18DRAFT_423595</name>
</gene>
<name>A0AA40KBR8_9PEZI</name>
<comment type="caution">
    <text evidence="2">The sequence shown here is derived from an EMBL/GenBank/DDBJ whole genome shotgun (WGS) entry which is preliminary data.</text>
</comment>
<protein>
    <submittedName>
        <fullName evidence="2">Kinase-like domain-containing protein</fullName>
    </submittedName>
</protein>
<dbReference type="GO" id="GO:0004672">
    <property type="term" value="F:protein kinase activity"/>
    <property type="evidence" value="ECO:0007669"/>
    <property type="project" value="InterPro"/>
</dbReference>
<dbReference type="AlphaFoldDB" id="A0AA40KBR8"/>
<dbReference type="InterPro" id="IPR000719">
    <property type="entry name" value="Prot_kinase_dom"/>
</dbReference>
<dbReference type="Pfam" id="PF00069">
    <property type="entry name" value="Pkinase"/>
    <property type="match status" value="1"/>
</dbReference>
<dbReference type="SUPFAM" id="SSF56112">
    <property type="entry name" value="Protein kinase-like (PK-like)"/>
    <property type="match status" value="1"/>
</dbReference>
<organism evidence="2 3">
    <name type="scientific">Schizothecium vesticola</name>
    <dbReference type="NCBI Taxonomy" id="314040"/>
    <lineage>
        <taxon>Eukaryota</taxon>
        <taxon>Fungi</taxon>
        <taxon>Dikarya</taxon>
        <taxon>Ascomycota</taxon>
        <taxon>Pezizomycotina</taxon>
        <taxon>Sordariomycetes</taxon>
        <taxon>Sordariomycetidae</taxon>
        <taxon>Sordariales</taxon>
        <taxon>Schizotheciaceae</taxon>
        <taxon>Schizothecium</taxon>
    </lineage>
</organism>
<keyword evidence="2" id="KW-0808">Transferase</keyword>
<evidence type="ECO:0000313" key="2">
    <source>
        <dbReference type="EMBL" id="KAK0752957.1"/>
    </source>
</evidence>
<dbReference type="Gene3D" id="1.10.510.10">
    <property type="entry name" value="Transferase(Phosphotransferase) domain 1"/>
    <property type="match status" value="1"/>
</dbReference>
<dbReference type="Proteomes" id="UP001172155">
    <property type="component" value="Unassembled WGS sequence"/>
</dbReference>
<dbReference type="EMBL" id="JAUKUD010000001">
    <property type="protein sequence ID" value="KAK0752957.1"/>
    <property type="molecule type" value="Genomic_DNA"/>
</dbReference>
<sequence>MRKALREAGALEVCLHKNIHKDLKPDNILLLYEGTRHITPVIADVGTSKVYILRARTNYKDSTYEYLAPEQHNMQPSTLRSDIW</sequence>
<accession>A0AA40KBR8</accession>
<keyword evidence="3" id="KW-1185">Reference proteome</keyword>
<reference evidence="2" key="1">
    <citation type="submission" date="2023-06" db="EMBL/GenBank/DDBJ databases">
        <title>Genome-scale phylogeny and comparative genomics of the fungal order Sordariales.</title>
        <authorList>
            <consortium name="Lawrence Berkeley National Laboratory"/>
            <person name="Hensen N."/>
            <person name="Bonometti L."/>
            <person name="Westerberg I."/>
            <person name="Brannstrom I.O."/>
            <person name="Guillou S."/>
            <person name="Cros-Aarteil S."/>
            <person name="Calhoun S."/>
            <person name="Haridas S."/>
            <person name="Kuo A."/>
            <person name="Mondo S."/>
            <person name="Pangilinan J."/>
            <person name="Riley R."/>
            <person name="LaButti K."/>
            <person name="Andreopoulos B."/>
            <person name="Lipzen A."/>
            <person name="Chen C."/>
            <person name="Yanf M."/>
            <person name="Daum C."/>
            <person name="Ng V."/>
            <person name="Clum A."/>
            <person name="Steindorff A."/>
            <person name="Ohm R."/>
            <person name="Martin F."/>
            <person name="Silar P."/>
            <person name="Natvig D."/>
            <person name="Lalanne C."/>
            <person name="Gautier V."/>
            <person name="Ament-velasquez S.L."/>
            <person name="Kruys A."/>
            <person name="Hutchinson M.I."/>
            <person name="Powell A.J."/>
            <person name="Barry K."/>
            <person name="Miller A.N."/>
            <person name="Grigoriev I.V."/>
            <person name="Debuchy R."/>
            <person name="Gladieux P."/>
            <person name="Thoren M.H."/>
            <person name="Johannesson H."/>
        </authorList>
    </citation>
    <scope>NUCLEOTIDE SEQUENCE</scope>
    <source>
        <strain evidence="2">SMH3187-1</strain>
    </source>
</reference>
<keyword evidence="2" id="KW-0418">Kinase</keyword>
<evidence type="ECO:0000313" key="3">
    <source>
        <dbReference type="Proteomes" id="UP001172155"/>
    </source>
</evidence>
<feature type="domain" description="Protein kinase" evidence="1">
    <location>
        <begin position="1"/>
        <end position="84"/>
    </location>
</feature>